<feature type="signal peptide" evidence="2">
    <location>
        <begin position="1"/>
        <end position="17"/>
    </location>
</feature>
<evidence type="ECO:0000313" key="3">
    <source>
        <dbReference type="EMBL" id="ROT37676.1"/>
    </source>
</evidence>
<organism evidence="3 4">
    <name type="scientific">Sodiomyces alkalinus (strain CBS 110278 / VKM F-3762 / F11)</name>
    <name type="common">Alkaliphilic filamentous fungus</name>
    <dbReference type="NCBI Taxonomy" id="1314773"/>
    <lineage>
        <taxon>Eukaryota</taxon>
        <taxon>Fungi</taxon>
        <taxon>Dikarya</taxon>
        <taxon>Ascomycota</taxon>
        <taxon>Pezizomycotina</taxon>
        <taxon>Sordariomycetes</taxon>
        <taxon>Hypocreomycetidae</taxon>
        <taxon>Glomerellales</taxon>
        <taxon>Plectosphaerellaceae</taxon>
        <taxon>Sodiomyces</taxon>
    </lineage>
</organism>
<feature type="region of interest" description="Disordered" evidence="1">
    <location>
        <begin position="107"/>
        <end position="160"/>
    </location>
</feature>
<keyword evidence="2" id="KW-0732">Signal</keyword>
<evidence type="ECO:0000256" key="2">
    <source>
        <dbReference type="SAM" id="SignalP"/>
    </source>
</evidence>
<protein>
    <submittedName>
        <fullName evidence="3">Uncharacterized protein</fullName>
    </submittedName>
</protein>
<name>A0A3N2PTM8_SODAK</name>
<proteinExistence type="predicted"/>
<dbReference type="GeneID" id="39578444"/>
<keyword evidence="4" id="KW-1185">Reference proteome</keyword>
<sequence length="184" mass="18652">MKISALLLLSWSALAAAQVTYDNNTGKYVCETPDASYCGGASLQTDIIIRCNNASQGQPGRCSEILAGHRQQDGAPAVCYQTSPTEGDAACAQNCVVYPQDGRDQFTLPPDQCSPVGDEGPTPTPTGEGIGDGPGPRPTNNVTANITAPPHVDPTGPGVVPTAGAAQNGVGALAVAGFAAILFL</sequence>
<feature type="chain" id="PRO_5017935422" evidence="2">
    <location>
        <begin position="18"/>
        <end position="184"/>
    </location>
</feature>
<reference evidence="3 4" key="1">
    <citation type="journal article" date="2018" name="Mol. Ecol.">
        <title>The obligate alkalophilic soda-lake fungus Sodiomyces alkalinus has shifted to a protein diet.</title>
        <authorList>
            <person name="Grum-Grzhimaylo A.A."/>
            <person name="Falkoski D.L."/>
            <person name="van den Heuvel J."/>
            <person name="Valero-Jimenez C.A."/>
            <person name="Min B."/>
            <person name="Choi I.G."/>
            <person name="Lipzen A."/>
            <person name="Daum C.G."/>
            <person name="Aanen D.K."/>
            <person name="Tsang A."/>
            <person name="Henrissat B."/>
            <person name="Bilanenko E.N."/>
            <person name="de Vries R.P."/>
            <person name="van Kan J.A.L."/>
            <person name="Grigoriev I.V."/>
            <person name="Debets A.J.M."/>
        </authorList>
    </citation>
    <scope>NUCLEOTIDE SEQUENCE [LARGE SCALE GENOMIC DNA]</scope>
    <source>
        <strain evidence="3 4">F11</strain>
    </source>
</reference>
<dbReference type="EMBL" id="ML119057">
    <property type="protein sequence ID" value="ROT37676.1"/>
    <property type="molecule type" value="Genomic_DNA"/>
</dbReference>
<dbReference type="STRING" id="1314773.A0A3N2PTM8"/>
<dbReference type="RefSeq" id="XP_028465482.1">
    <property type="nucleotide sequence ID" value="XM_028609966.1"/>
</dbReference>
<dbReference type="Proteomes" id="UP000272025">
    <property type="component" value="Unassembled WGS sequence"/>
</dbReference>
<accession>A0A3N2PTM8</accession>
<dbReference type="OrthoDB" id="5426294at2759"/>
<dbReference type="AlphaFoldDB" id="A0A3N2PTM8"/>
<feature type="compositionally biased region" description="Low complexity" evidence="1">
    <location>
        <begin position="115"/>
        <end position="127"/>
    </location>
</feature>
<gene>
    <name evidence="3" type="ORF">SODALDRAFT_325229</name>
</gene>
<evidence type="ECO:0000256" key="1">
    <source>
        <dbReference type="SAM" id="MobiDB-lite"/>
    </source>
</evidence>
<evidence type="ECO:0000313" key="4">
    <source>
        <dbReference type="Proteomes" id="UP000272025"/>
    </source>
</evidence>